<dbReference type="Proteomes" id="UP000069205">
    <property type="component" value="Chromosome"/>
</dbReference>
<name>A0A0K2G8M5_NITMO</name>
<sequence length="36" mass="4379">MLWIPSSYCYEAHGFVPRHLLISHKYVTMYMKELYA</sequence>
<organism evidence="1 2">
    <name type="scientific">Nitrospira moscoviensis</name>
    <dbReference type="NCBI Taxonomy" id="42253"/>
    <lineage>
        <taxon>Bacteria</taxon>
        <taxon>Pseudomonadati</taxon>
        <taxon>Nitrospirota</taxon>
        <taxon>Nitrospiria</taxon>
        <taxon>Nitrospirales</taxon>
        <taxon>Nitrospiraceae</taxon>
        <taxon>Nitrospira</taxon>
    </lineage>
</organism>
<accession>A0A0K2G8M5</accession>
<keyword evidence="2" id="KW-1185">Reference proteome</keyword>
<dbReference type="EMBL" id="CP011801">
    <property type="protein sequence ID" value="ALA57214.1"/>
    <property type="molecule type" value="Genomic_DNA"/>
</dbReference>
<gene>
    <name evidence="1" type="ORF">NITMOv2_0778</name>
</gene>
<dbReference type="KEGG" id="nmv:NITMOv2_0778"/>
<evidence type="ECO:0000313" key="1">
    <source>
        <dbReference type="EMBL" id="ALA57214.1"/>
    </source>
</evidence>
<reference evidence="1 2" key="1">
    <citation type="journal article" date="2015" name="Proc. Natl. Acad. Sci. U.S.A.">
        <title>Expanded metabolic versatility of ubiquitous nitrite-oxidizing bacteria from the genus Nitrospira.</title>
        <authorList>
            <person name="Koch H."/>
            <person name="Lucker S."/>
            <person name="Albertsen M."/>
            <person name="Kitzinger K."/>
            <person name="Herbold C."/>
            <person name="Spieck E."/>
            <person name="Nielsen P.H."/>
            <person name="Wagner M."/>
            <person name="Daims H."/>
        </authorList>
    </citation>
    <scope>NUCLEOTIDE SEQUENCE [LARGE SCALE GENOMIC DNA]</scope>
    <source>
        <strain evidence="1 2">NSP M-1</strain>
    </source>
</reference>
<evidence type="ECO:0000313" key="2">
    <source>
        <dbReference type="Proteomes" id="UP000069205"/>
    </source>
</evidence>
<dbReference type="AlphaFoldDB" id="A0A0K2G8M5"/>
<proteinExistence type="predicted"/>
<protein>
    <submittedName>
        <fullName evidence="1">Uncharacterized protein</fullName>
    </submittedName>
</protein>